<dbReference type="InterPro" id="IPR006626">
    <property type="entry name" value="PbH1"/>
</dbReference>
<dbReference type="EMBL" id="CAJPVJ010002840">
    <property type="protein sequence ID" value="CAG2166860.1"/>
    <property type="molecule type" value="Genomic_DNA"/>
</dbReference>
<evidence type="ECO:0000259" key="1">
    <source>
        <dbReference type="Pfam" id="PF22815"/>
    </source>
</evidence>
<dbReference type="Gene3D" id="2.160.20.10">
    <property type="entry name" value="Single-stranded right-handed beta-helix, Pectin lyase-like"/>
    <property type="match status" value="1"/>
</dbReference>
<dbReference type="EMBL" id="OC917665">
    <property type="protein sequence ID" value="CAD7647684.1"/>
    <property type="molecule type" value="Genomic_DNA"/>
</dbReference>
<feature type="domain" description="CBM6/CBM35/CBM36-like 1" evidence="1">
    <location>
        <begin position="4"/>
        <end position="108"/>
    </location>
</feature>
<keyword evidence="4" id="KW-1185">Reference proteome</keyword>
<dbReference type="InterPro" id="IPR012334">
    <property type="entry name" value="Pectin_lyas_fold"/>
</dbReference>
<dbReference type="SMART" id="SM00710">
    <property type="entry name" value="PbH1"/>
    <property type="match status" value="4"/>
</dbReference>
<evidence type="ECO:0000313" key="4">
    <source>
        <dbReference type="Proteomes" id="UP000728032"/>
    </source>
</evidence>
<evidence type="ECO:0008006" key="5">
    <source>
        <dbReference type="Google" id="ProtNLM"/>
    </source>
</evidence>
<feature type="domain" description="Alpha-1,3-glucanase catalytic" evidence="2">
    <location>
        <begin position="140"/>
        <end position="474"/>
    </location>
</feature>
<dbReference type="SUPFAM" id="SSF51126">
    <property type="entry name" value="Pectin lyase-like"/>
    <property type="match status" value="1"/>
</dbReference>
<dbReference type="InterPro" id="IPR011050">
    <property type="entry name" value="Pectin_lyase_fold/virulence"/>
</dbReference>
<evidence type="ECO:0000313" key="3">
    <source>
        <dbReference type="EMBL" id="CAD7647684.1"/>
    </source>
</evidence>
<gene>
    <name evidence="3" type="ORF">ONB1V03_LOCUS6375</name>
</gene>
<protein>
    <recommendedName>
        <fullName evidence="5">Pectate lyase superfamily protein domain-containing protein</fullName>
    </recommendedName>
</protein>
<organism evidence="3">
    <name type="scientific">Oppiella nova</name>
    <dbReference type="NCBI Taxonomy" id="334625"/>
    <lineage>
        <taxon>Eukaryota</taxon>
        <taxon>Metazoa</taxon>
        <taxon>Ecdysozoa</taxon>
        <taxon>Arthropoda</taxon>
        <taxon>Chelicerata</taxon>
        <taxon>Arachnida</taxon>
        <taxon>Acari</taxon>
        <taxon>Acariformes</taxon>
        <taxon>Sarcoptiformes</taxon>
        <taxon>Oribatida</taxon>
        <taxon>Brachypylina</taxon>
        <taxon>Oppioidea</taxon>
        <taxon>Oppiidae</taxon>
        <taxon>Oppiella</taxon>
    </lineage>
</organism>
<name>A0A7R9LTP0_9ACAR</name>
<dbReference type="InterPro" id="IPR055149">
    <property type="entry name" value="Agl_cat_D2"/>
</dbReference>
<accession>A0A7R9LTP0</accession>
<dbReference type="Pfam" id="PF22816">
    <property type="entry name" value="CatAgl_D2"/>
    <property type="match status" value="1"/>
</dbReference>
<evidence type="ECO:0000259" key="2">
    <source>
        <dbReference type="Pfam" id="PF22816"/>
    </source>
</evidence>
<proteinExistence type="predicted"/>
<dbReference type="Pfam" id="PF22815">
    <property type="entry name" value="CatAgl_D1"/>
    <property type="match status" value="1"/>
</dbReference>
<dbReference type="AlphaFoldDB" id="A0A7R9LTP0"/>
<dbReference type="Proteomes" id="UP000728032">
    <property type="component" value="Unassembled WGS sequence"/>
</dbReference>
<dbReference type="InterPro" id="IPR033801">
    <property type="entry name" value="CBM6-CBM35-CBM36-like_1"/>
</dbReference>
<reference evidence="3" key="1">
    <citation type="submission" date="2020-11" db="EMBL/GenBank/DDBJ databases">
        <authorList>
            <person name="Tran Van P."/>
        </authorList>
    </citation>
    <scope>NUCLEOTIDE SEQUENCE</scope>
</reference>
<sequence length="518" mass="56794">MPIEANSVVIRYSIPDTAQGKDKEIRDADIDLYVAGNKLKALTFTSRYSHYYGGYPFNNDPHSENPHHFYDTVRTLLDKTYPKDTKVKVQVTSTDKSPSFTIDLADFELIAPPFPQPTGSLSVTDAAYGADPTGKTDSTQAFQKAIDDGHSQQKTVYIPQGTYTLYEHVIVDGVTLTGAGPWYSVLGGRHPTDRSKACGVYGKYIDKGGSKNVHLSNFAIIGDIRERVDEFQTNAIGGSLSDSVVDNLWLQHVKCGAWLDGKMDNLVIKNSRIEDTMADGVNFHKGVTNSVVQNTFLRNLGDDGLAMWAEQIPNVANKFINNTVGIPVLANNIAIYGGKDIEVSDNLVYDTISNGGGIHIANRYPGVSGETGVIGHHKVYRNTMLRAGNNDFNWQFGVGAIWFSAHNGDINNATIEVKDCEIIDASYAAIMYIESKVSGVTFDNLLINGTGTFAIQLQTGGEATFKNVKAINVGETVPIYNCGVPFKMNIEGTKTGWYTDKPSCEDLSSIKPKWPWNW</sequence>
<dbReference type="OrthoDB" id="6501823at2759"/>